<reference evidence="1" key="1">
    <citation type="submission" date="2021-01" db="EMBL/GenBank/DDBJ databases">
        <authorList>
            <consortium name="Genoscope - CEA"/>
            <person name="William W."/>
        </authorList>
    </citation>
    <scope>NUCLEOTIDE SEQUENCE</scope>
</reference>
<dbReference type="OrthoDB" id="289579at2759"/>
<protein>
    <submittedName>
        <fullName evidence="1">Uncharacterized protein</fullName>
    </submittedName>
</protein>
<keyword evidence="2" id="KW-1185">Reference proteome</keyword>
<dbReference type="OMA" id="MSTINDH"/>
<gene>
    <name evidence="1" type="ORF">POCTA_138.1.T0190170</name>
</gene>
<evidence type="ECO:0000313" key="1">
    <source>
        <dbReference type="EMBL" id="CAD8146915.1"/>
    </source>
</evidence>
<name>A0A8S1T0V9_PAROT</name>
<accession>A0A8S1T0V9</accession>
<sequence length="148" mass="17648">MGLVCSNRRKINLLIQEKDKSNHSQLLLPTSFKQEMKHQRDSTIEFLLQQIELIDTQYAFSQALLQNLNELIIRRSNILFVRKQQMSTINDHLGCCILIIKQLQGNEEFEYYFPILSYCFYEQCSKLEIYLKKQNESTRYCSLQRISQ</sequence>
<comment type="caution">
    <text evidence="1">The sequence shown here is derived from an EMBL/GenBank/DDBJ whole genome shotgun (WGS) entry which is preliminary data.</text>
</comment>
<dbReference type="AlphaFoldDB" id="A0A8S1T0V9"/>
<dbReference type="EMBL" id="CAJJDP010000019">
    <property type="protein sequence ID" value="CAD8146915.1"/>
    <property type="molecule type" value="Genomic_DNA"/>
</dbReference>
<organism evidence="1 2">
    <name type="scientific">Paramecium octaurelia</name>
    <dbReference type="NCBI Taxonomy" id="43137"/>
    <lineage>
        <taxon>Eukaryota</taxon>
        <taxon>Sar</taxon>
        <taxon>Alveolata</taxon>
        <taxon>Ciliophora</taxon>
        <taxon>Intramacronucleata</taxon>
        <taxon>Oligohymenophorea</taxon>
        <taxon>Peniculida</taxon>
        <taxon>Parameciidae</taxon>
        <taxon>Paramecium</taxon>
    </lineage>
</organism>
<proteinExistence type="predicted"/>
<dbReference type="Proteomes" id="UP000683925">
    <property type="component" value="Unassembled WGS sequence"/>
</dbReference>
<evidence type="ECO:0000313" key="2">
    <source>
        <dbReference type="Proteomes" id="UP000683925"/>
    </source>
</evidence>